<comment type="caution">
    <text evidence="2">The sequence shown here is derived from an EMBL/GenBank/DDBJ whole genome shotgun (WGS) entry which is preliminary data.</text>
</comment>
<evidence type="ECO:0000313" key="5">
    <source>
        <dbReference type="Proteomes" id="UP000325313"/>
    </source>
</evidence>
<reference evidence="4 5" key="1">
    <citation type="submission" date="2019-05" db="EMBL/GenBank/DDBJ databases">
        <title>Emergence of the Ug99 lineage of the wheat stem rust pathogen through somatic hybridization.</title>
        <authorList>
            <person name="Li F."/>
            <person name="Upadhyaya N.M."/>
            <person name="Sperschneider J."/>
            <person name="Matny O."/>
            <person name="Nguyen-Phuc H."/>
            <person name="Mago R."/>
            <person name="Raley C."/>
            <person name="Miller M.E."/>
            <person name="Silverstein K.A.T."/>
            <person name="Henningsen E."/>
            <person name="Hirsch C.D."/>
            <person name="Visser B."/>
            <person name="Pretorius Z.A."/>
            <person name="Steffenson B.J."/>
            <person name="Schwessinger B."/>
            <person name="Dodds P.N."/>
            <person name="Figueroa M."/>
        </authorList>
    </citation>
    <scope>NUCLEOTIDE SEQUENCE [LARGE SCALE GENOMIC DNA]</scope>
    <source>
        <strain evidence="2">21-0</strain>
        <strain evidence="3 5">Ug99</strain>
    </source>
</reference>
<dbReference type="Proteomes" id="UP000325313">
    <property type="component" value="Unassembled WGS sequence"/>
</dbReference>
<proteinExistence type="predicted"/>
<evidence type="ECO:0000256" key="1">
    <source>
        <dbReference type="SAM" id="SignalP"/>
    </source>
</evidence>
<keyword evidence="4" id="KW-1185">Reference proteome</keyword>
<evidence type="ECO:0000313" key="3">
    <source>
        <dbReference type="EMBL" id="KAA1124572.1"/>
    </source>
</evidence>
<name>A0A5B0Q3F3_PUCGR</name>
<dbReference type="EMBL" id="VDEP01000203">
    <property type="protein sequence ID" value="KAA1124572.1"/>
    <property type="molecule type" value="Genomic_DNA"/>
</dbReference>
<organism evidence="2 4">
    <name type="scientific">Puccinia graminis f. sp. tritici</name>
    <dbReference type="NCBI Taxonomy" id="56615"/>
    <lineage>
        <taxon>Eukaryota</taxon>
        <taxon>Fungi</taxon>
        <taxon>Dikarya</taxon>
        <taxon>Basidiomycota</taxon>
        <taxon>Pucciniomycotina</taxon>
        <taxon>Pucciniomycetes</taxon>
        <taxon>Pucciniales</taxon>
        <taxon>Pucciniaceae</taxon>
        <taxon>Puccinia</taxon>
    </lineage>
</organism>
<accession>A0A5B0Q3F3</accession>
<evidence type="ECO:0000313" key="4">
    <source>
        <dbReference type="Proteomes" id="UP000324748"/>
    </source>
</evidence>
<dbReference type="EMBL" id="VSWC01000029">
    <property type="protein sequence ID" value="KAA1107632.1"/>
    <property type="molecule type" value="Genomic_DNA"/>
</dbReference>
<dbReference type="AlphaFoldDB" id="A0A5B0Q3F3"/>
<sequence length="113" mass="12615">MQISTWILFSIINLVTSVINGEIPFRCKENYFEVCTRHATPQEKAQLVSGRDQPSHMAMVAPQSKQKADSCNCVGQIIAGLVSERANCCYGDRKDVKGVSFYIGCRMRPKICP</sequence>
<feature type="chain" id="PRO_5036137917" evidence="1">
    <location>
        <begin position="22"/>
        <end position="113"/>
    </location>
</feature>
<feature type="signal peptide" evidence="1">
    <location>
        <begin position="1"/>
        <end position="21"/>
    </location>
</feature>
<protein>
    <submittedName>
        <fullName evidence="2">Uncharacterized protein</fullName>
    </submittedName>
</protein>
<dbReference type="OrthoDB" id="10284687at2759"/>
<gene>
    <name evidence="2" type="ORF">PGT21_020413</name>
    <name evidence="3" type="ORF">PGTUg99_017574</name>
</gene>
<evidence type="ECO:0000313" key="2">
    <source>
        <dbReference type="EMBL" id="KAA1107632.1"/>
    </source>
</evidence>
<dbReference type="Proteomes" id="UP000324748">
    <property type="component" value="Unassembled WGS sequence"/>
</dbReference>
<keyword evidence="1" id="KW-0732">Signal</keyword>